<dbReference type="Proteomes" id="UP000075787">
    <property type="component" value="Unassembled WGS sequence"/>
</dbReference>
<evidence type="ECO:0000313" key="2">
    <source>
        <dbReference type="EMBL" id="KYO52726.1"/>
    </source>
</evidence>
<name>A0A161R453_9PROT</name>
<proteinExistence type="predicted"/>
<evidence type="ECO:0000313" key="1">
    <source>
        <dbReference type="EMBL" id="HAE51158.1"/>
    </source>
</evidence>
<dbReference type="EMBL" id="LPZR01000146">
    <property type="protein sequence ID" value="KYO52726.1"/>
    <property type="molecule type" value="Genomic_DNA"/>
</dbReference>
<dbReference type="AlphaFoldDB" id="A0A161R453"/>
<comment type="caution">
    <text evidence="2">The sequence shown here is derived from an EMBL/GenBank/DDBJ whole genome shotgun (WGS) entry which is preliminary data.</text>
</comment>
<dbReference type="GeneID" id="97242333"/>
<dbReference type="EMBL" id="DMAI01000452">
    <property type="protein sequence ID" value="HAE51158.1"/>
    <property type="molecule type" value="Genomic_DNA"/>
</dbReference>
<dbReference type="RefSeq" id="WP_062763883.1">
    <property type="nucleotide sequence ID" value="NZ_CP121034.1"/>
</dbReference>
<sequence>MSCAVAELAAEWAMLDDHVAALWMTEDGPSPLLLDERRLTIEAQAVKLTPQSVAGAMFIAWLVGLHASIANDEDAGQDERSRHLEAAVTGSRSLARYLAGRLPLPEAS</sequence>
<evidence type="ECO:0000313" key="4">
    <source>
        <dbReference type="Proteomes" id="UP000257706"/>
    </source>
</evidence>
<reference evidence="2 3" key="1">
    <citation type="submission" date="2015-12" db="EMBL/GenBank/DDBJ databases">
        <title>Genome sequence of Tistrella mobilis MCCC 1A02139.</title>
        <authorList>
            <person name="Lu L."/>
            <person name="Lai Q."/>
            <person name="Shao Z."/>
            <person name="Qian P."/>
        </authorList>
    </citation>
    <scope>NUCLEOTIDE SEQUENCE [LARGE SCALE GENOMIC DNA]</scope>
    <source>
        <strain evidence="2 3">MCCC 1A02139</strain>
    </source>
</reference>
<evidence type="ECO:0000313" key="3">
    <source>
        <dbReference type="Proteomes" id="UP000075787"/>
    </source>
</evidence>
<organism evidence="2 3">
    <name type="scientific">Tistrella mobilis</name>
    <dbReference type="NCBI Taxonomy" id="171437"/>
    <lineage>
        <taxon>Bacteria</taxon>
        <taxon>Pseudomonadati</taxon>
        <taxon>Pseudomonadota</taxon>
        <taxon>Alphaproteobacteria</taxon>
        <taxon>Geminicoccales</taxon>
        <taxon>Geminicoccaceae</taxon>
        <taxon>Tistrella</taxon>
    </lineage>
</organism>
<accession>A0A161R453</accession>
<reference evidence="1 4" key="2">
    <citation type="journal article" date="2018" name="Nat. Biotechnol.">
        <title>A standardized bacterial taxonomy based on genome phylogeny substantially revises the tree of life.</title>
        <authorList>
            <person name="Parks D.H."/>
            <person name="Chuvochina M."/>
            <person name="Waite D.W."/>
            <person name="Rinke C."/>
            <person name="Skarshewski A."/>
            <person name="Chaumeil P.A."/>
            <person name="Hugenholtz P."/>
        </authorList>
    </citation>
    <scope>NUCLEOTIDE SEQUENCE [LARGE SCALE GENOMIC DNA]</scope>
    <source>
        <strain evidence="1">UBA8739</strain>
    </source>
</reference>
<gene>
    <name evidence="2" type="ORF">AUP44_04415</name>
    <name evidence="1" type="ORF">DCK97_27465</name>
</gene>
<dbReference type="Proteomes" id="UP000257706">
    <property type="component" value="Unassembled WGS sequence"/>
</dbReference>
<protein>
    <submittedName>
        <fullName evidence="2">Uncharacterized protein</fullName>
    </submittedName>
</protein>